<protein>
    <submittedName>
        <fullName evidence="6">IclR family transcriptional regulator</fullName>
    </submittedName>
</protein>
<dbReference type="SUPFAM" id="SSF46785">
    <property type="entry name" value="Winged helix' DNA-binding domain"/>
    <property type="match status" value="1"/>
</dbReference>
<dbReference type="InterPro" id="IPR005471">
    <property type="entry name" value="Tscrpt_reg_IclR_N"/>
</dbReference>
<dbReference type="PROSITE" id="PS51077">
    <property type="entry name" value="HTH_ICLR"/>
    <property type="match status" value="1"/>
</dbReference>
<dbReference type="PANTHER" id="PTHR30136:SF24">
    <property type="entry name" value="HTH-TYPE TRANSCRIPTIONAL REPRESSOR ALLR"/>
    <property type="match status" value="1"/>
</dbReference>
<reference evidence="6" key="1">
    <citation type="journal article" date="2014" name="Int. J. Syst. Evol. Microbiol.">
        <title>Complete genome sequence of Corynebacterium casei LMG S-19264T (=DSM 44701T), isolated from a smear-ripened cheese.</title>
        <authorList>
            <consortium name="US DOE Joint Genome Institute (JGI-PGF)"/>
            <person name="Walter F."/>
            <person name="Albersmeier A."/>
            <person name="Kalinowski J."/>
            <person name="Ruckert C."/>
        </authorList>
    </citation>
    <scope>NUCLEOTIDE SEQUENCE</scope>
    <source>
        <strain evidence="6">CGMCC 1.15085</strain>
    </source>
</reference>
<dbReference type="SUPFAM" id="SSF55781">
    <property type="entry name" value="GAF domain-like"/>
    <property type="match status" value="1"/>
</dbReference>
<comment type="caution">
    <text evidence="6">The sequence shown here is derived from an EMBL/GenBank/DDBJ whole genome shotgun (WGS) entry which is preliminary data.</text>
</comment>
<evidence type="ECO:0000256" key="1">
    <source>
        <dbReference type="ARBA" id="ARBA00023015"/>
    </source>
</evidence>
<keyword evidence="7" id="KW-1185">Reference proteome</keyword>
<dbReference type="InterPro" id="IPR014757">
    <property type="entry name" value="Tscrpt_reg_IclR_C"/>
</dbReference>
<dbReference type="AlphaFoldDB" id="A0A916SXG6"/>
<dbReference type="GO" id="GO:0003677">
    <property type="term" value="F:DNA binding"/>
    <property type="evidence" value="ECO:0007669"/>
    <property type="project" value="UniProtKB-KW"/>
</dbReference>
<proteinExistence type="predicted"/>
<dbReference type="Gene3D" id="1.10.10.10">
    <property type="entry name" value="Winged helix-like DNA-binding domain superfamily/Winged helix DNA-binding domain"/>
    <property type="match status" value="1"/>
</dbReference>
<accession>A0A916SXG6</accession>
<organism evidence="6 7">
    <name type="scientific">Flexivirga endophytica</name>
    <dbReference type="NCBI Taxonomy" id="1849103"/>
    <lineage>
        <taxon>Bacteria</taxon>
        <taxon>Bacillati</taxon>
        <taxon>Actinomycetota</taxon>
        <taxon>Actinomycetes</taxon>
        <taxon>Micrococcales</taxon>
        <taxon>Dermacoccaceae</taxon>
        <taxon>Flexivirga</taxon>
    </lineage>
</organism>
<evidence type="ECO:0000259" key="5">
    <source>
        <dbReference type="PROSITE" id="PS51078"/>
    </source>
</evidence>
<evidence type="ECO:0000259" key="4">
    <source>
        <dbReference type="PROSITE" id="PS51077"/>
    </source>
</evidence>
<dbReference type="InterPro" id="IPR029016">
    <property type="entry name" value="GAF-like_dom_sf"/>
</dbReference>
<evidence type="ECO:0000256" key="2">
    <source>
        <dbReference type="ARBA" id="ARBA00023125"/>
    </source>
</evidence>
<evidence type="ECO:0000313" key="7">
    <source>
        <dbReference type="Proteomes" id="UP000636793"/>
    </source>
</evidence>
<dbReference type="RefSeq" id="WP_188835414.1">
    <property type="nucleotide sequence ID" value="NZ_BMHI01000001.1"/>
</dbReference>
<sequence>MTTGSHELPYGDGQGHGANSVLGKARLILEAFQHDDVELSLSELSRRTGVSKASVHRLAQELVEWGMLERSGFEYRLGMRAFELGSRVPRFRVLRDAARPTMERLHFTTNEAVHLAVKDGLEAIYLEKVAAGEKSAKPSRIAGRMPLHATATGKALVAFSPPAVLSEVVSRELVRFTPHTTVAPGLLLKQIQRVREVGFALEEDEVTLGYCSVAVPIFSGSRLLLGALSITAPTYRADVHRFSAALLEASHRLSTSNLVN</sequence>
<dbReference type="PROSITE" id="PS51078">
    <property type="entry name" value="ICLR_ED"/>
    <property type="match status" value="1"/>
</dbReference>
<dbReference type="GO" id="GO:0045892">
    <property type="term" value="P:negative regulation of DNA-templated transcription"/>
    <property type="evidence" value="ECO:0007669"/>
    <property type="project" value="TreeGrafter"/>
</dbReference>
<dbReference type="EMBL" id="BMHI01000001">
    <property type="protein sequence ID" value="GGB18591.1"/>
    <property type="molecule type" value="Genomic_DNA"/>
</dbReference>
<dbReference type="InterPro" id="IPR036388">
    <property type="entry name" value="WH-like_DNA-bd_sf"/>
</dbReference>
<dbReference type="Gene3D" id="3.30.450.40">
    <property type="match status" value="1"/>
</dbReference>
<dbReference type="GO" id="GO:0003700">
    <property type="term" value="F:DNA-binding transcription factor activity"/>
    <property type="evidence" value="ECO:0007669"/>
    <property type="project" value="TreeGrafter"/>
</dbReference>
<dbReference type="Proteomes" id="UP000636793">
    <property type="component" value="Unassembled WGS sequence"/>
</dbReference>
<evidence type="ECO:0000313" key="6">
    <source>
        <dbReference type="EMBL" id="GGB18591.1"/>
    </source>
</evidence>
<keyword evidence="1" id="KW-0805">Transcription regulation</keyword>
<feature type="domain" description="IclR-ED" evidence="5">
    <location>
        <begin position="80"/>
        <end position="260"/>
    </location>
</feature>
<dbReference type="Pfam" id="PF09339">
    <property type="entry name" value="HTH_IclR"/>
    <property type="match status" value="1"/>
</dbReference>
<dbReference type="PANTHER" id="PTHR30136">
    <property type="entry name" value="HELIX-TURN-HELIX TRANSCRIPTIONAL REGULATOR, ICLR FAMILY"/>
    <property type="match status" value="1"/>
</dbReference>
<dbReference type="InterPro" id="IPR036390">
    <property type="entry name" value="WH_DNA-bd_sf"/>
</dbReference>
<feature type="domain" description="HTH iclR-type" evidence="4">
    <location>
        <begin position="19"/>
        <end position="79"/>
    </location>
</feature>
<keyword evidence="3" id="KW-0804">Transcription</keyword>
<name>A0A916SXG6_9MICO</name>
<dbReference type="Pfam" id="PF01614">
    <property type="entry name" value="IclR_C"/>
    <property type="match status" value="1"/>
</dbReference>
<dbReference type="InterPro" id="IPR050707">
    <property type="entry name" value="HTH_MetabolicPath_Reg"/>
</dbReference>
<evidence type="ECO:0000256" key="3">
    <source>
        <dbReference type="ARBA" id="ARBA00023163"/>
    </source>
</evidence>
<dbReference type="SMART" id="SM00346">
    <property type="entry name" value="HTH_ICLR"/>
    <property type="match status" value="1"/>
</dbReference>
<gene>
    <name evidence="6" type="ORF">GCM10011492_05550</name>
</gene>
<keyword evidence="2" id="KW-0238">DNA-binding</keyword>
<reference evidence="6" key="2">
    <citation type="submission" date="2020-09" db="EMBL/GenBank/DDBJ databases">
        <authorList>
            <person name="Sun Q."/>
            <person name="Zhou Y."/>
        </authorList>
    </citation>
    <scope>NUCLEOTIDE SEQUENCE</scope>
    <source>
        <strain evidence="6">CGMCC 1.15085</strain>
    </source>
</reference>